<protein>
    <submittedName>
        <fullName evidence="2">Putative secreted protein</fullName>
    </submittedName>
</protein>
<feature type="region of interest" description="Disordered" evidence="1">
    <location>
        <begin position="1"/>
        <end position="32"/>
    </location>
</feature>
<evidence type="ECO:0000313" key="2">
    <source>
        <dbReference type="EMBL" id="MBW71100.1"/>
    </source>
</evidence>
<reference evidence="2" key="1">
    <citation type="submission" date="2018-01" db="EMBL/GenBank/DDBJ databases">
        <title>An insight into the sialome of Amazonian anophelines.</title>
        <authorList>
            <person name="Ribeiro J.M."/>
            <person name="Scarpassa V."/>
            <person name="Calvo E."/>
        </authorList>
    </citation>
    <scope>NUCLEOTIDE SEQUENCE</scope>
</reference>
<dbReference type="AlphaFoldDB" id="A0A2M4D0I6"/>
<name>A0A2M4D0I6_ANODA</name>
<dbReference type="EMBL" id="GGFL01006922">
    <property type="protein sequence ID" value="MBW71100.1"/>
    <property type="molecule type" value="Transcribed_RNA"/>
</dbReference>
<sequence length="66" mass="7628">MRTRPNRRSLGLLPLHLAAPRQPSPGTARSDRLAVVVSSQRDHLPRWRHPRRTFYWVPVLPLDGVL</sequence>
<organism evidence="2">
    <name type="scientific">Anopheles darlingi</name>
    <name type="common">Mosquito</name>
    <dbReference type="NCBI Taxonomy" id="43151"/>
    <lineage>
        <taxon>Eukaryota</taxon>
        <taxon>Metazoa</taxon>
        <taxon>Ecdysozoa</taxon>
        <taxon>Arthropoda</taxon>
        <taxon>Hexapoda</taxon>
        <taxon>Insecta</taxon>
        <taxon>Pterygota</taxon>
        <taxon>Neoptera</taxon>
        <taxon>Endopterygota</taxon>
        <taxon>Diptera</taxon>
        <taxon>Nematocera</taxon>
        <taxon>Culicoidea</taxon>
        <taxon>Culicidae</taxon>
        <taxon>Anophelinae</taxon>
        <taxon>Anopheles</taxon>
    </lineage>
</organism>
<proteinExistence type="predicted"/>
<accession>A0A2M4D0I6</accession>
<evidence type="ECO:0000256" key="1">
    <source>
        <dbReference type="SAM" id="MobiDB-lite"/>
    </source>
</evidence>